<organism evidence="10 11">
    <name type="scientific">Dibothriocephalus latus</name>
    <name type="common">Fish tapeworm</name>
    <name type="synonym">Diphyllobothrium latum</name>
    <dbReference type="NCBI Taxonomy" id="60516"/>
    <lineage>
        <taxon>Eukaryota</taxon>
        <taxon>Metazoa</taxon>
        <taxon>Spiralia</taxon>
        <taxon>Lophotrochozoa</taxon>
        <taxon>Platyhelminthes</taxon>
        <taxon>Cestoda</taxon>
        <taxon>Eucestoda</taxon>
        <taxon>Diphyllobothriidea</taxon>
        <taxon>Diphyllobothriidae</taxon>
        <taxon>Dibothriocephalus</taxon>
    </lineage>
</organism>
<protein>
    <recommendedName>
        <fullName evidence="1">non-specific serine/threonine protein kinase</fullName>
        <ecNumber evidence="1">2.7.11.1</ecNumber>
    </recommendedName>
</protein>
<dbReference type="Proteomes" id="UP000281553">
    <property type="component" value="Unassembled WGS sequence"/>
</dbReference>
<dbReference type="InterPro" id="IPR000719">
    <property type="entry name" value="Prot_kinase_dom"/>
</dbReference>
<name>A0A3P6PDI8_DIBLA</name>
<dbReference type="SUPFAM" id="SSF56112">
    <property type="entry name" value="Protein kinase-like (PK-like)"/>
    <property type="match status" value="1"/>
</dbReference>
<comment type="catalytic activity">
    <reaction evidence="7">
        <text>L-threonyl-[protein] + ATP = O-phospho-L-threonyl-[protein] + ADP + H(+)</text>
        <dbReference type="Rhea" id="RHEA:46608"/>
        <dbReference type="Rhea" id="RHEA-COMP:11060"/>
        <dbReference type="Rhea" id="RHEA-COMP:11605"/>
        <dbReference type="ChEBI" id="CHEBI:15378"/>
        <dbReference type="ChEBI" id="CHEBI:30013"/>
        <dbReference type="ChEBI" id="CHEBI:30616"/>
        <dbReference type="ChEBI" id="CHEBI:61977"/>
        <dbReference type="ChEBI" id="CHEBI:456216"/>
        <dbReference type="EC" id="2.7.11.1"/>
    </reaction>
</comment>
<dbReference type="EC" id="2.7.11.1" evidence="1"/>
<evidence type="ECO:0000256" key="6">
    <source>
        <dbReference type="ARBA" id="ARBA00022840"/>
    </source>
</evidence>
<dbReference type="OrthoDB" id="193931at2759"/>
<keyword evidence="6" id="KW-0067">ATP-binding</keyword>
<evidence type="ECO:0000313" key="10">
    <source>
        <dbReference type="EMBL" id="VDK34309.1"/>
    </source>
</evidence>
<dbReference type="PANTHER" id="PTHR43895">
    <property type="entry name" value="CALCIUM/CALMODULIN-DEPENDENT PROTEIN KINASE KINASE-RELATED"/>
    <property type="match status" value="1"/>
</dbReference>
<dbReference type="Pfam" id="PF00069">
    <property type="entry name" value="Pkinase"/>
    <property type="match status" value="1"/>
</dbReference>
<feature type="domain" description="Protein kinase" evidence="9">
    <location>
        <begin position="1"/>
        <end position="107"/>
    </location>
</feature>
<dbReference type="AlphaFoldDB" id="A0A3P6PDI8"/>
<dbReference type="PROSITE" id="PS50011">
    <property type="entry name" value="PROTEIN_KINASE_DOM"/>
    <property type="match status" value="1"/>
</dbReference>
<evidence type="ECO:0000256" key="5">
    <source>
        <dbReference type="ARBA" id="ARBA00022777"/>
    </source>
</evidence>
<evidence type="ECO:0000313" key="11">
    <source>
        <dbReference type="Proteomes" id="UP000281553"/>
    </source>
</evidence>
<evidence type="ECO:0000256" key="7">
    <source>
        <dbReference type="ARBA" id="ARBA00047899"/>
    </source>
</evidence>
<evidence type="ECO:0000256" key="3">
    <source>
        <dbReference type="ARBA" id="ARBA00022679"/>
    </source>
</evidence>
<reference evidence="10 11" key="1">
    <citation type="submission" date="2018-11" db="EMBL/GenBank/DDBJ databases">
        <authorList>
            <consortium name="Pathogen Informatics"/>
        </authorList>
    </citation>
    <scope>NUCLEOTIDE SEQUENCE [LARGE SCALE GENOMIC DNA]</scope>
</reference>
<keyword evidence="2" id="KW-0723">Serine/threonine-protein kinase</keyword>
<dbReference type="GO" id="GO:0004674">
    <property type="term" value="F:protein serine/threonine kinase activity"/>
    <property type="evidence" value="ECO:0007669"/>
    <property type="project" value="UniProtKB-KW"/>
</dbReference>
<keyword evidence="3" id="KW-0808">Transferase</keyword>
<dbReference type="GO" id="GO:0005524">
    <property type="term" value="F:ATP binding"/>
    <property type="evidence" value="ECO:0007669"/>
    <property type="project" value="UniProtKB-KW"/>
</dbReference>
<keyword evidence="11" id="KW-1185">Reference proteome</keyword>
<accession>A0A3P6PDI8</accession>
<evidence type="ECO:0000256" key="4">
    <source>
        <dbReference type="ARBA" id="ARBA00022741"/>
    </source>
</evidence>
<evidence type="ECO:0000256" key="8">
    <source>
        <dbReference type="ARBA" id="ARBA00048679"/>
    </source>
</evidence>
<proteinExistence type="predicted"/>
<dbReference type="PANTHER" id="PTHR43895:SF32">
    <property type="entry name" value="SERINE_THREONINE-PROTEIN KINASE CHK1"/>
    <property type="match status" value="1"/>
</dbReference>
<keyword evidence="5" id="KW-0418">Kinase</keyword>
<dbReference type="GO" id="GO:0007165">
    <property type="term" value="P:signal transduction"/>
    <property type="evidence" value="ECO:0007669"/>
    <property type="project" value="TreeGrafter"/>
</dbReference>
<evidence type="ECO:0000256" key="1">
    <source>
        <dbReference type="ARBA" id="ARBA00012513"/>
    </source>
</evidence>
<dbReference type="Gene3D" id="1.10.510.10">
    <property type="entry name" value="Transferase(Phosphotransferase) domain 1"/>
    <property type="match status" value="1"/>
</dbReference>
<sequence length="107" mass="12544">MEDEYTRKNLRREGSLLQKLRHSHLIQLYEVLETRRTYYLVMELCTGESLLQRIERSGPIEEPTARRYLNQIVTAVRDLKVENLLLSEDDNVKIIGKLLELQGMGLS</sequence>
<comment type="catalytic activity">
    <reaction evidence="8">
        <text>L-seryl-[protein] + ATP = O-phospho-L-seryl-[protein] + ADP + H(+)</text>
        <dbReference type="Rhea" id="RHEA:17989"/>
        <dbReference type="Rhea" id="RHEA-COMP:9863"/>
        <dbReference type="Rhea" id="RHEA-COMP:11604"/>
        <dbReference type="ChEBI" id="CHEBI:15378"/>
        <dbReference type="ChEBI" id="CHEBI:29999"/>
        <dbReference type="ChEBI" id="CHEBI:30616"/>
        <dbReference type="ChEBI" id="CHEBI:83421"/>
        <dbReference type="ChEBI" id="CHEBI:456216"/>
        <dbReference type="EC" id="2.7.11.1"/>
    </reaction>
</comment>
<keyword evidence="4" id="KW-0547">Nucleotide-binding</keyword>
<dbReference type="EMBL" id="UYRU01002513">
    <property type="protein sequence ID" value="VDK34309.1"/>
    <property type="molecule type" value="Genomic_DNA"/>
</dbReference>
<gene>
    <name evidence="10" type="ORF">DILT_LOCUS573</name>
</gene>
<evidence type="ECO:0000259" key="9">
    <source>
        <dbReference type="PROSITE" id="PS50011"/>
    </source>
</evidence>
<dbReference type="InterPro" id="IPR011009">
    <property type="entry name" value="Kinase-like_dom_sf"/>
</dbReference>
<evidence type="ECO:0000256" key="2">
    <source>
        <dbReference type="ARBA" id="ARBA00022527"/>
    </source>
</evidence>